<dbReference type="InterPro" id="IPR050515">
    <property type="entry name" value="Beta-lactam/transpept"/>
</dbReference>
<name>A0ABP6SYB6_9ACTN</name>
<comment type="similarity">
    <text evidence="2">Belongs to the transpeptidase family.</text>
</comment>
<dbReference type="InterPro" id="IPR007887">
    <property type="entry name" value="MecA_N"/>
</dbReference>
<feature type="domain" description="Penicillin-binding protein transpeptidase" evidence="5">
    <location>
        <begin position="367"/>
        <end position="639"/>
    </location>
</feature>
<dbReference type="Gene3D" id="3.40.710.10">
    <property type="entry name" value="DD-peptidase/beta-lactamase superfamily"/>
    <property type="match status" value="1"/>
</dbReference>
<proteinExistence type="inferred from homology"/>
<dbReference type="InterPro" id="IPR005311">
    <property type="entry name" value="PBP_dimer"/>
</dbReference>
<feature type="domain" description="Penicillin-binding protein dimerisation" evidence="6">
    <location>
        <begin position="157"/>
        <end position="319"/>
    </location>
</feature>
<dbReference type="Gene3D" id="3.90.1310.10">
    <property type="entry name" value="Penicillin-binding protein 2a (Domain 2)"/>
    <property type="match status" value="1"/>
</dbReference>
<organism evidence="8 9">
    <name type="scientific">Cryptosporangium minutisporangium</name>
    <dbReference type="NCBI Taxonomy" id="113569"/>
    <lineage>
        <taxon>Bacteria</taxon>
        <taxon>Bacillati</taxon>
        <taxon>Actinomycetota</taxon>
        <taxon>Actinomycetes</taxon>
        <taxon>Cryptosporangiales</taxon>
        <taxon>Cryptosporangiaceae</taxon>
        <taxon>Cryptosporangium</taxon>
    </lineage>
</organism>
<reference evidence="9" key="1">
    <citation type="journal article" date="2019" name="Int. J. Syst. Evol. Microbiol.">
        <title>The Global Catalogue of Microorganisms (GCM) 10K type strain sequencing project: providing services to taxonomists for standard genome sequencing and annotation.</title>
        <authorList>
            <consortium name="The Broad Institute Genomics Platform"/>
            <consortium name="The Broad Institute Genome Sequencing Center for Infectious Disease"/>
            <person name="Wu L."/>
            <person name="Ma J."/>
        </authorList>
    </citation>
    <scope>NUCLEOTIDE SEQUENCE [LARGE SCALE GENOMIC DNA]</scope>
    <source>
        <strain evidence="9">JCM 9458</strain>
    </source>
</reference>
<feature type="domain" description="NTF2-like N-terminal transpeptidase" evidence="7">
    <location>
        <begin position="37"/>
        <end position="149"/>
    </location>
</feature>
<evidence type="ECO:0000259" key="5">
    <source>
        <dbReference type="Pfam" id="PF00905"/>
    </source>
</evidence>
<dbReference type="SUPFAM" id="SSF56519">
    <property type="entry name" value="Penicillin binding protein dimerisation domain"/>
    <property type="match status" value="1"/>
</dbReference>
<dbReference type="PANTHER" id="PTHR30627:SF24">
    <property type="entry name" value="PENICILLIN-BINDING PROTEIN 4B"/>
    <property type="match status" value="1"/>
</dbReference>
<keyword evidence="9" id="KW-1185">Reference proteome</keyword>
<evidence type="ECO:0000256" key="4">
    <source>
        <dbReference type="SAM" id="SignalP"/>
    </source>
</evidence>
<dbReference type="Pfam" id="PF03717">
    <property type="entry name" value="PBP_dimer"/>
    <property type="match status" value="1"/>
</dbReference>
<dbReference type="PANTHER" id="PTHR30627">
    <property type="entry name" value="PEPTIDOGLYCAN D,D-TRANSPEPTIDASE"/>
    <property type="match status" value="1"/>
</dbReference>
<keyword evidence="4" id="KW-0732">Signal</keyword>
<evidence type="ECO:0000313" key="8">
    <source>
        <dbReference type="EMBL" id="GAA3388547.1"/>
    </source>
</evidence>
<comment type="subcellular location">
    <subcellularLocation>
        <location evidence="1">Membrane</location>
    </subcellularLocation>
</comment>
<feature type="chain" id="PRO_5046968608" evidence="4">
    <location>
        <begin position="31"/>
        <end position="643"/>
    </location>
</feature>
<evidence type="ECO:0000256" key="2">
    <source>
        <dbReference type="ARBA" id="ARBA00007171"/>
    </source>
</evidence>
<evidence type="ECO:0000256" key="1">
    <source>
        <dbReference type="ARBA" id="ARBA00004370"/>
    </source>
</evidence>
<dbReference type="InterPro" id="IPR036138">
    <property type="entry name" value="PBP_dimer_sf"/>
</dbReference>
<dbReference type="SUPFAM" id="SSF56601">
    <property type="entry name" value="beta-lactamase/transpeptidase-like"/>
    <property type="match status" value="1"/>
</dbReference>
<dbReference type="InterPro" id="IPR012338">
    <property type="entry name" value="Beta-lactam/transpept-like"/>
</dbReference>
<dbReference type="EMBL" id="BAAAYN010000023">
    <property type="protein sequence ID" value="GAA3388547.1"/>
    <property type="molecule type" value="Genomic_DNA"/>
</dbReference>
<comment type="caution">
    <text evidence="8">The sequence shown here is derived from an EMBL/GenBank/DDBJ whole genome shotgun (WGS) entry which is preliminary data.</text>
</comment>
<dbReference type="Pfam" id="PF05223">
    <property type="entry name" value="MecA_N"/>
    <property type="match status" value="1"/>
</dbReference>
<evidence type="ECO:0000313" key="9">
    <source>
        <dbReference type="Proteomes" id="UP001501676"/>
    </source>
</evidence>
<evidence type="ECO:0000259" key="7">
    <source>
        <dbReference type="Pfam" id="PF05223"/>
    </source>
</evidence>
<keyword evidence="3" id="KW-0472">Membrane</keyword>
<dbReference type="Proteomes" id="UP001501676">
    <property type="component" value="Unassembled WGS sequence"/>
</dbReference>
<gene>
    <name evidence="8" type="ORF">GCM10020369_35150</name>
</gene>
<sequence length="643" mass="66692">MTGDPSLRSVPKGRAVAAALSVLVAGVLTACSGDSGPEPTVDAFLKGWRQTQLDKVSFVDPAGKSIPAGDVEEQLGKFAGDLPGTPTKVERAGDAVVKGDTAVSAVKVTWTLPGRVTWSYDTSVRLQKRDDDWDVVVEPALVHKDMKPGETLGLRRQEAPRSSILDGAGNPIVRPRPVVTVLLDPARVTDAAAAAKQLTAAFSKIDTEVDLSDLPARLAETKPGNTVDVVVLRQEAYDKIASQITAVAGTSVVKSMRALAPTRQFARALLGSVSDATKDDLTKKPGLYAVGDQVGHGGLQAAFDERLRGTPGLTVVVRRAAAGADAPATELFTTEPKPGQPIRTTLDQRVQTAADAALEEISQPSALVAVRISDGSVIAAANGPDGGSFNAAFEAEVPPGSTFKMVSALGLLEQGAVKADETVPCPKRLAAGGREFKNFDDFELGNVPFRTDFAESCNTAFVALAPRLGPDGLADAGRMLGLEADYKLGLPAFSGKTSTGGDAAERAAAAFGQGTTVVSPLSMASATAAVASGRWTQPILVTEPASSPTAASGPPLKPAALQPLRAMMRQVVTDGTATSLSDVPGGPVFGKTGTAEFDNNPEHAHAWWIGWQGDVAFAVFVENGGHSTSVSVPVAEKFLRGLR</sequence>
<dbReference type="InterPro" id="IPR001460">
    <property type="entry name" value="PCN-bd_Tpept"/>
</dbReference>
<feature type="signal peptide" evidence="4">
    <location>
        <begin position="1"/>
        <end position="30"/>
    </location>
</feature>
<evidence type="ECO:0000256" key="3">
    <source>
        <dbReference type="ARBA" id="ARBA00023136"/>
    </source>
</evidence>
<evidence type="ECO:0000259" key="6">
    <source>
        <dbReference type="Pfam" id="PF03717"/>
    </source>
</evidence>
<dbReference type="RefSeq" id="WP_345729200.1">
    <property type="nucleotide sequence ID" value="NZ_BAAAYN010000023.1"/>
</dbReference>
<protein>
    <submittedName>
        <fullName evidence="8">Penicillin-binding transpeptidase domain-containing protein</fullName>
    </submittedName>
</protein>
<accession>A0ABP6SYB6</accession>
<dbReference type="Pfam" id="PF00905">
    <property type="entry name" value="Transpeptidase"/>
    <property type="match status" value="1"/>
</dbReference>